<dbReference type="Pfam" id="PF13930">
    <property type="entry name" value="Endonuclea_NS_2"/>
    <property type="match status" value="1"/>
</dbReference>
<name>A0ABS2FQ78_9FIRM</name>
<sequence>MKKSWGIFLVILCLTGLFLWITYLSFPHEKPRGGMSGDVSVLAEEIDLDSLPEYSGEAAIEINDNVPDFEEYEIEEAQTSYESYSELDALGRCGKAEASVSLDTMPTKKRTSISSVKPSGWENEKYDFVSGEWVYNRCHLIGFQLTGENANSRNLITGTRYMNVEGMLPYENEVADYVKSTGEHVLYEVTPIYEDSDDLVASGVHMQACSVEDDCASLAFNVYAYNVQPGIEIDYRTGENWEE</sequence>
<keyword evidence="3" id="KW-0378">Hydrolase</keyword>
<evidence type="ECO:0000259" key="2">
    <source>
        <dbReference type="Pfam" id="PF13930"/>
    </source>
</evidence>
<keyword evidence="4" id="KW-1185">Reference proteome</keyword>
<keyword evidence="1" id="KW-0472">Membrane</keyword>
<keyword evidence="3" id="KW-0540">Nuclease</keyword>
<dbReference type="InterPro" id="IPR044927">
    <property type="entry name" value="Endonuclea_NS_2"/>
</dbReference>
<accession>A0ABS2FQ78</accession>
<dbReference type="Gene3D" id="3.40.570.10">
    <property type="entry name" value="Extracellular Endonuclease, subunit A"/>
    <property type="match status" value="1"/>
</dbReference>
<keyword evidence="1" id="KW-0812">Transmembrane</keyword>
<evidence type="ECO:0000313" key="3">
    <source>
        <dbReference type="EMBL" id="MBM6831864.1"/>
    </source>
</evidence>
<organism evidence="3 4">
    <name type="scientific">Faecalicoccus acidiformans</name>
    <dbReference type="NCBI Taxonomy" id="915173"/>
    <lineage>
        <taxon>Bacteria</taxon>
        <taxon>Bacillati</taxon>
        <taxon>Bacillota</taxon>
        <taxon>Erysipelotrichia</taxon>
        <taxon>Erysipelotrichales</taxon>
        <taxon>Erysipelotrichaceae</taxon>
        <taxon>Faecalicoccus</taxon>
    </lineage>
</organism>
<feature type="transmembrane region" description="Helical" evidence="1">
    <location>
        <begin position="6"/>
        <end position="26"/>
    </location>
</feature>
<keyword evidence="3" id="KW-0255">Endonuclease</keyword>
<evidence type="ECO:0000313" key="4">
    <source>
        <dbReference type="Proteomes" id="UP000775500"/>
    </source>
</evidence>
<keyword evidence="1" id="KW-1133">Transmembrane helix</keyword>
<dbReference type="Proteomes" id="UP000775500">
    <property type="component" value="Unassembled WGS sequence"/>
</dbReference>
<protein>
    <submittedName>
        <fullName evidence="3">DNA/RNA non-specific endonuclease</fullName>
    </submittedName>
</protein>
<dbReference type="InterPro" id="IPR044929">
    <property type="entry name" value="DNA/RNA_non-sp_Endonuclease_sf"/>
</dbReference>
<dbReference type="GO" id="GO:0004519">
    <property type="term" value="F:endonuclease activity"/>
    <property type="evidence" value="ECO:0007669"/>
    <property type="project" value="UniProtKB-KW"/>
</dbReference>
<gene>
    <name evidence="3" type="ORF">H5982_07070</name>
</gene>
<feature type="domain" description="Type VII secretion system protein EssD-like" evidence="2">
    <location>
        <begin position="79"/>
        <end position="208"/>
    </location>
</feature>
<evidence type="ECO:0000256" key="1">
    <source>
        <dbReference type="SAM" id="Phobius"/>
    </source>
</evidence>
<proteinExistence type="predicted"/>
<reference evidence="3 4" key="1">
    <citation type="journal article" date="2021" name="Sci. Rep.">
        <title>The distribution of antibiotic resistance genes in chicken gut microbiota commensals.</title>
        <authorList>
            <person name="Juricova H."/>
            <person name="Matiasovicova J."/>
            <person name="Kubasova T."/>
            <person name="Cejkova D."/>
            <person name="Rychlik I."/>
        </authorList>
    </citation>
    <scope>NUCLEOTIDE SEQUENCE [LARGE SCALE GENOMIC DNA]</scope>
    <source>
        <strain evidence="3 4">An423</strain>
    </source>
</reference>
<dbReference type="EMBL" id="JACJLU010000009">
    <property type="protein sequence ID" value="MBM6831864.1"/>
    <property type="molecule type" value="Genomic_DNA"/>
</dbReference>
<dbReference type="RefSeq" id="WP_239461064.1">
    <property type="nucleotide sequence ID" value="NZ_JACJLU010000009.1"/>
</dbReference>
<comment type="caution">
    <text evidence="3">The sequence shown here is derived from an EMBL/GenBank/DDBJ whole genome shotgun (WGS) entry which is preliminary data.</text>
</comment>